<keyword evidence="2" id="KW-1185">Reference proteome</keyword>
<organism evidence="1 2">
    <name type="scientific">Pelobates cultripes</name>
    <name type="common">Western spadefoot toad</name>
    <dbReference type="NCBI Taxonomy" id="61616"/>
    <lineage>
        <taxon>Eukaryota</taxon>
        <taxon>Metazoa</taxon>
        <taxon>Chordata</taxon>
        <taxon>Craniata</taxon>
        <taxon>Vertebrata</taxon>
        <taxon>Euteleostomi</taxon>
        <taxon>Amphibia</taxon>
        <taxon>Batrachia</taxon>
        <taxon>Anura</taxon>
        <taxon>Pelobatoidea</taxon>
        <taxon>Pelobatidae</taxon>
        <taxon>Pelobates</taxon>
    </lineage>
</organism>
<feature type="non-terminal residue" evidence="1">
    <location>
        <position position="1"/>
    </location>
</feature>
<dbReference type="Proteomes" id="UP001295444">
    <property type="component" value="Chromosome 04"/>
</dbReference>
<name>A0AAD1RYK6_PELCU</name>
<reference evidence="1" key="1">
    <citation type="submission" date="2022-03" db="EMBL/GenBank/DDBJ databases">
        <authorList>
            <person name="Alioto T."/>
            <person name="Alioto T."/>
            <person name="Gomez Garrido J."/>
        </authorList>
    </citation>
    <scope>NUCLEOTIDE SEQUENCE</scope>
</reference>
<sequence>YSYLLPEKNISNIGTNTYAIETLNKCISTSLYFGRKNAYTQAEIVTLKKHVGTYTHDLCKRWDNWTWTGVPEEPVGAVDYERRPDILIQAEPGQETLDNPKETVEMDITASPFIVCRPEVVDIPSTPIFQISSIHRESEMESTITVLEDEDP</sequence>
<gene>
    <name evidence="1" type="ORF">PECUL_23A053560</name>
</gene>
<proteinExistence type="predicted"/>
<evidence type="ECO:0000313" key="2">
    <source>
        <dbReference type="Proteomes" id="UP001295444"/>
    </source>
</evidence>
<protein>
    <submittedName>
        <fullName evidence="1">Uncharacterized protein</fullName>
    </submittedName>
</protein>
<dbReference type="AlphaFoldDB" id="A0AAD1RYK6"/>
<dbReference type="EMBL" id="OW240915">
    <property type="protein sequence ID" value="CAH2284045.1"/>
    <property type="molecule type" value="Genomic_DNA"/>
</dbReference>
<accession>A0AAD1RYK6</accession>
<evidence type="ECO:0000313" key="1">
    <source>
        <dbReference type="EMBL" id="CAH2284045.1"/>
    </source>
</evidence>